<accession>A0A0S2I2S4</accession>
<feature type="repeat" description="TPR" evidence="3">
    <location>
        <begin position="59"/>
        <end position="92"/>
    </location>
</feature>
<dbReference type="PANTHER" id="PTHR45586:SF1">
    <property type="entry name" value="LIPOPOLYSACCHARIDE ASSEMBLY PROTEIN B"/>
    <property type="match status" value="1"/>
</dbReference>
<dbReference type="SMART" id="SM00028">
    <property type="entry name" value="TPR"/>
    <property type="match status" value="6"/>
</dbReference>
<dbReference type="InterPro" id="IPR019734">
    <property type="entry name" value="TPR_rpt"/>
</dbReference>
<keyword evidence="5" id="KW-1185">Reference proteome</keyword>
<dbReference type="PROSITE" id="PS50005">
    <property type="entry name" value="TPR"/>
    <property type="match status" value="5"/>
</dbReference>
<dbReference type="STRING" id="1307839.L21SP5_02960"/>
<dbReference type="Pfam" id="PF14559">
    <property type="entry name" value="TPR_19"/>
    <property type="match status" value="1"/>
</dbReference>
<gene>
    <name evidence="4" type="primary">yrrB_7</name>
    <name evidence="4" type="ORF">L21SP5_02960</name>
</gene>
<keyword evidence="1" id="KW-0677">Repeat</keyword>
<dbReference type="InterPro" id="IPR011990">
    <property type="entry name" value="TPR-like_helical_dom_sf"/>
</dbReference>
<dbReference type="Pfam" id="PF13174">
    <property type="entry name" value="TPR_6"/>
    <property type="match status" value="1"/>
</dbReference>
<evidence type="ECO:0000313" key="5">
    <source>
        <dbReference type="Proteomes" id="UP000064893"/>
    </source>
</evidence>
<dbReference type="InterPro" id="IPR051012">
    <property type="entry name" value="CellSynth/LPSAsmb/PSIAsmb"/>
</dbReference>
<dbReference type="RefSeq" id="WP_057953940.1">
    <property type="nucleotide sequence ID" value="NZ_CP013118.1"/>
</dbReference>
<feature type="repeat" description="TPR" evidence="3">
    <location>
        <begin position="228"/>
        <end position="261"/>
    </location>
</feature>
<feature type="repeat" description="TPR" evidence="3">
    <location>
        <begin position="298"/>
        <end position="331"/>
    </location>
</feature>
<feature type="repeat" description="TPR" evidence="3">
    <location>
        <begin position="127"/>
        <end position="160"/>
    </location>
</feature>
<name>A0A0S2I2S4_9BACT</name>
<dbReference type="OrthoDB" id="739506at2"/>
<dbReference type="SMART" id="SM00671">
    <property type="entry name" value="SEL1"/>
    <property type="match status" value="3"/>
</dbReference>
<protein>
    <submittedName>
        <fullName evidence="4">TPR repeat-containing protein YrrB</fullName>
    </submittedName>
</protein>
<dbReference type="Pfam" id="PF00515">
    <property type="entry name" value="TPR_1"/>
    <property type="match status" value="1"/>
</dbReference>
<dbReference type="PANTHER" id="PTHR45586">
    <property type="entry name" value="TPR REPEAT-CONTAINING PROTEIN PA4667"/>
    <property type="match status" value="1"/>
</dbReference>
<dbReference type="Pfam" id="PF13432">
    <property type="entry name" value="TPR_16"/>
    <property type="match status" value="2"/>
</dbReference>
<dbReference type="Gene3D" id="1.25.40.10">
    <property type="entry name" value="Tetratricopeptide repeat domain"/>
    <property type="match status" value="3"/>
</dbReference>
<reference evidence="4 5" key="1">
    <citation type="submission" date="2015-11" db="EMBL/GenBank/DDBJ databases">
        <title>Description and complete genome sequence of a novel strain predominating in hypersaline microbial mats and representing a new family of the Bacteriodetes phylum.</title>
        <authorList>
            <person name="Spring S."/>
            <person name="Bunk B."/>
            <person name="Sproer C."/>
            <person name="Klenk H.-P."/>
        </authorList>
    </citation>
    <scope>NUCLEOTIDE SEQUENCE [LARGE SCALE GENOMIC DNA]</scope>
    <source>
        <strain evidence="4 5">L21-Spi-D4</strain>
    </source>
</reference>
<feature type="repeat" description="TPR" evidence="3">
    <location>
        <begin position="161"/>
        <end position="194"/>
    </location>
</feature>
<dbReference type="InterPro" id="IPR006597">
    <property type="entry name" value="Sel1-like"/>
</dbReference>
<dbReference type="AlphaFoldDB" id="A0A0S2I2S4"/>
<evidence type="ECO:0000256" key="2">
    <source>
        <dbReference type="ARBA" id="ARBA00022803"/>
    </source>
</evidence>
<dbReference type="Proteomes" id="UP000064893">
    <property type="component" value="Chromosome"/>
</dbReference>
<proteinExistence type="predicted"/>
<evidence type="ECO:0000256" key="1">
    <source>
        <dbReference type="ARBA" id="ARBA00022737"/>
    </source>
</evidence>
<evidence type="ECO:0000313" key="4">
    <source>
        <dbReference type="EMBL" id="ALO16580.1"/>
    </source>
</evidence>
<dbReference type="Pfam" id="PF13431">
    <property type="entry name" value="TPR_17"/>
    <property type="match status" value="1"/>
</dbReference>
<keyword evidence="2 3" id="KW-0802">TPR repeat</keyword>
<dbReference type="SUPFAM" id="SSF48452">
    <property type="entry name" value="TPR-like"/>
    <property type="match status" value="1"/>
</dbReference>
<evidence type="ECO:0000256" key="3">
    <source>
        <dbReference type="PROSITE-ProRule" id="PRU00339"/>
    </source>
</evidence>
<organism evidence="4 5">
    <name type="scientific">Salinivirga cyanobacteriivorans</name>
    <dbReference type="NCBI Taxonomy" id="1307839"/>
    <lineage>
        <taxon>Bacteria</taxon>
        <taxon>Pseudomonadati</taxon>
        <taxon>Bacteroidota</taxon>
        <taxon>Bacteroidia</taxon>
        <taxon>Bacteroidales</taxon>
        <taxon>Salinivirgaceae</taxon>
        <taxon>Salinivirga</taxon>
    </lineage>
</organism>
<dbReference type="EMBL" id="CP013118">
    <property type="protein sequence ID" value="ALO16580.1"/>
    <property type="molecule type" value="Genomic_DNA"/>
</dbReference>
<sequence length="350" mass="40919">MGFKNLLIILTASALLWNCAGSDDSKQTDSQQKEVAARDSVQQKIDSLSKVIRETPREDTLFYQRANYHLMNGDVNNAINDMEIALKLNPDEPDYYLDLAEWELRRGESGIAKNLLEEMHKKFPENVEAMVRLANIYMAVEQYKEARTYLIKASRVEPENAKLYLLSSMIFQEMEDAERAIEDLYNALKYDPDYYDAHIMLGLINARLGKDVAIDHYMNAMRVQPDNPEAVYNLGMYYQENKQYEKAIETYKKGLNNIDSTHQHFLFNLGYILENYRANPDSAVYYYQRVIENYPEDYRAFYRIGQCHEAMGQEKKAMASYEMCLKINPDFDLAYNALSRLSEKYNKQRQ</sequence>
<dbReference type="KEGG" id="blq:L21SP5_02960"/>